<dbReference type="Proteomes" id="UP000054886">
    <property type="component" value="Unassembled WGS sequence"/>
</dbReference>
<dbReference type="InterPro" id="IPR036249">
    <property type="entry name" value="Thioredoxin-like_sf"/>
</dbReference>
<organism evidence="1 2">
    <name type="scientific">Candida glabrata</name>
    <name type="common">Yeast</name>
    <name type="synonym">Torulopsis glabrata</name>
    <dbReference type="NCBI Taxonomy" id="5478"/>
    <lineage>
        <taxon>Eukaryota</taxon>
        <taxon>Fungi</taxon>
        <taxon>Dikarya</taxon>
        <taxon>Ascomycota</taxon>
        <taxon>Saccharomycotina</taxon>
        <taxon>Saccharomycetes</taxon>
        <taxon>Saccharomycetales</taxon>
        <taxon>Saccharomycetaceae</taxon>
        <taxon>Nakaseomyces</taxon>
    </lineage>
</organism>
<sequence length="233" mass="25759">MSKEKADNIQWTRAKRGLGGTVFVLVLLLLTFGNVLGIFSTDIPIQSIIASTDSLNSNALIGKASVNSIKKESNNLNSVAHTSMSSSSVAKDGTVIEYDPEKNFKQIINTSPAVLFIRSSEYESNILRKLLTRDYEITPELAIVDLDKHDHDVLLERHILSHKIKSTKVEVLKSTSVKQAKAPYLFINGHSLINNGIADDILKFHEKGQLLTKLKAFAGENIVFNKRDLPSNS</sequence>
<dbReference type="PhylomeDB" id="A0A0W0D8C0"/>
<accession>A0A0W0D8C0</accession>
<dbReference type="VEuPathDB" id="FungiDB:CAGL0M02167g"/>
<comment type="caution">
    <text evidence="1">The sequence shown here is derived from an EMBL/GenBank/DDBJ whole genome shotgun (WGS) entry which is preliminary data.</text>
</comment>
<dbReference type="PROSITE" id="PS51354">
    <property type="entry name" value="GLUTAREDOXIN_2"/>
    <property type="match status" value="1"/>
</dbReference>
<dbReference type="SUPFAM" id="SSF52833">
    <property type="entry name" value="Thioredoxin-like"/>
    <property type="match status" value="1"/>
</dbReference>
<proteinExistence type="predicted"/>
<dbReference type="Gene3D" id="3.40.30.10">
    <property type="entry name" value="Glutaredoxin"/>
    <property type="match status" value="1"/>
</dbReference>
<evidence type="ECO:0000313" key="1">
    <source>
        <dbReference type="EMBL" id="KTB08066.1"/>
    </source>
</evidence>
<dbReference type="VEuPathDB" id="FungiDB:GVI51_M02079"/>
<dbReference type="VEuPathDB" id="FungiDB:B1J91_M02167g"/>
<dbReference type="OrthoDB" id="4035655at2759"/>
<dbReference type="VEuPathDB" id="FungiDB:GWK60_M02079"/>
<dbReference type="VEuPathDB" id="FungiDB:GW608_M02079"/>
<gene>
    <name evidence="1" type="ORF">AO440_003950</name>
</gene>
<name>A0A0W0D8C0_CANGB</name>
<protein>
    <submittedName>
        <fullName evidence="1">Pheromone-regulated membrane protein 4</fullName>
    </submittedName>
</protein>
<reference evidence="1 2" key="1">
    <citation type="submission" date="2015-10" db="EMBL/GenBank/DDBJ databases">
        <title>Draft genomes sequences of Candida glabrata isolates 1A, 1B, 2A, 2B, 3A and 3B.</title>
        <authorList>
            <person name="Haavelsrud O.E."/>
            <person name="Gaustad P."/>
        </authorList>
    </citation>
    <scope>NUCLEOTIDE SEQUENCE [LARGE SCALE GENOMIC DNA]</scope>
    <source>
        <strain evidence="1">910700640</strain>
    </source>
</reference>
<evidence type="ECO:0000313" key="2">
    <source>
        <dbReference type="Proteomes" id="UP000054886"/>
    </source>
</evidence>
<dbReference type="AlphaFoldDB" id="A0A0W0D8C0"/>
<dbReference type="EMBL" id="LLZZ01000106">
    <property type="protein sequence ID" value="KTB08066.1"/>
    <property type="molecule type" value="Genomic_DNA"/>
</dbReference>